<dbReference type="SMART" id="SM01080">
    <property type="entry name" value="CHASE2"/>
    <property type="match status" value="1"/>
</dbReference>
<dbReference type="GO" id="GO:1902201">
    <property type="term" value="P:negative regulation of bacterial-type flagellum-dependent cell motility"/>
    <property type="evidence" value="ECO:0007669"/>
    <property type="project" value="TreeGrafter"/>
</dbReference>
<dbReference type="SMART" id="SM00267">
    <property type="entry name" value="GGDEF"/>
    <property type="match status" value="1"/>
</dbReference>
<dbReference type="GO" id="GO:0005886">
    <property type="term" value="C:plasma membrane"/>
    <property type="evidence" value="ECO:0007669"/>
    <property type="project" value="TreeGrafter"/>
</dbReference>
<proteinExistence type="predicted"/>
<dbReference type="InterPro" id="IPR043128">
    <property type="entry name" value="Rev_trsase/Diguanyl_cyclase"/>
</dbReference>
<name>A0A928ZTX1_LEPEC</name>
<feature type="domain" description="GGDEF" evidence="2">
    <location>
        <begin position="446"/>
        <end position="583"/>
    </location>
</feature>
<protein>
    <submittedName>
        <fullName evidence="3">Diguanylate cyclase</fullName>
    </submittedName>
</protein>
<evidence type="ECO:0000313" key="4">
    <source>
        <dbReference type="Proteomes" id="UP000615026"/>
    </source>
</evidence>
<comment type="caution">
    <text evidence="3">The sequence shown here is derived from an EMBL/GenBank/DDBJ whole genome shotgun (WGS) entry which is preliminary data.</text>
</comment>
<reference evidence="3" key="1">
    <citation type="submission" date="2020-10" db="EMBL/GenBank/DDBJ databases">
        <authorList>
            <person name="Castelo-Branco R."/>
            <person name="Eusebio N."/>
            <person name="Adriana R."/>
            <person name="Vieira A."/>
            <person name="Brugerolle De Fraissinette N."/>
            <person name="Rezende De Castro R."/>
            <person name="Schneider M.P."/>
            <person name="Vasconcelos V."/>
            <person name="Leao P.N."/>
        </authorList>
    </citation>
    <scope>NUCLEOTIDE SEQUENCE</scope>
    <source>
        <strain evidence="3">LEGE 11479</strain>
    </source>
</reference>
<dbReference type="InterPro" id="IPR029787">
    <property type="entry name" value="Nucleotide_cyclase"/>
</dbReference>
<dbReference type="Pfam" id="PF00990">
    <property type="entry name" value="GGDEF"/>
    <property type="match status" value="1"/>
</dbReference>
<dbReference type="PANTHER" id="PTHR45138:SF9">
    <property type="entry name" value="DIGUANYLATE CYCLASE DGCM-RELATED"/>
    <property type="match status" value="1"/>
</dbReference>
<feature type="transmembrane region" description="Helical" evidence="1">
    <location>
        <begin position="24"/>
        <end position="48"/>
    </location>
</feature>
<feature type="transmembrane region" description="Helical" evidence="1">
    <location>
        <begin position="363"/>
        <end position="381"/>
    </location>
</feature>
<gene>
    <name evidence="3" type="ORF">IQ260_12010</name>
</gene>
<evidence type="ECO:0000259" key="2">
    <source>
        <dbReference type="PROSITE" id="PS50887"/>
    </source>
</evidence>
<dbReference type="Gene3D" id="3.30.70.270">
    <property type="match status" value="1"/>
</dbReference>
<dbReference type="PROSITE" id="PS50887">
    <property type="entry name" value="GGDEF"/>
    <property type="match status" value="1"/>
</dbReference>
<dbReference type="NCBIfam" id="TIGR00254">
    <property type="entry name" value="GGDEF"/>
    <property type="match status" value="1"/>
</dbReference>
<dbReference type="CDD" id="cd01949">
    <property type="entry name" value="GGDEF"/>
    <property type="match status" value="1"/>
</dbReference>
<evidence type="ECO:0000256" key="1">
    <source>
        <dbReference type="SAM" id="Phobius"/>
    </source>
</evidence>
<keyword evidence="1" id="KW-1133">Transmembrane helix</keyword>
<sequence>MIKIDNIGDIWKGVWHRLRTKNSFVILASFLAANGVLVLRSMGGLQLIELRTFDIMMTLRPSQAPDPRLVIVGITDADLDDYLGTASVSNQTMARLIQKIQTHQPRVIGLDFYRNLSNEPGSQHLATIFANTPSLIGIEKIIGDENSAPIPGHQILTEADRIAASDIVVDMDGRVRRGLLFPAANGPRVVEGLGLRVALDYLAGEPEKITPQLDSSVLTLNRIKIPPIEHHTGGYVAIDAQGYQILLNLRQQTDAFDVFSLEQVLRDQVPTDAMRDRIVLIGTMALSNSDIFYTASRSLQGEAAIKFGVELHGEIASQILSTILDNRPLIHAWPPWVENLMIIGLTLGSGCLTQRATKIWQRLTLMPGVSLLVLSGSYGILMATGLWLPVVPTLLGLWVAAGITGAHRTTQLQVLSANDKLTGLANRRTLDETLQQVWFKALRSQQPLALIIGDVDHFKKYNDTYGHPQGDECLKRVAQAFRAAIRARGALSARYGGEEFVALLPNTSAEQGVAIATAVLAKLSAYNLPHSASDTADHVTMSLGVTSFIPTLEIPPSALIEMADLGLYTAKKSGRNCVKLHQPDTLDKLTSA</sequence>
<accession>A0A928ZTX1</accession>
<keyword evidence="4" id="KW-1185">Reference proteome</keyword>
<dbReference type="FunFam" id="3.30.70.270:FF:000001">
    <property type="entry name" value="Diguanylate cyclase domain protein"/>
    <property type="match status" value="1"/>
</dbReference>
<dbReference type="Proteomes" id="UP000615026">
    <property type="component" value="Unassembled WGS sequence"/>
</dbReference>
<dbReference type="AlphaFoldDB" id="A0A928ZTX1"/>
<evidence type="ECO:0000313" key="3">
    <source>
        <dbReference type="EMBL" id="MBE9067381.1"/>
    </source>
</evidence>
<dbReference type="GO" id="GO:0043709">
    <property type="term" value="P:cell adhesion involved in single-species biofilm formation"/>
    <property type="evidence" value="ECO:0007669"/>
    <property type="project" value="TreeGrafter"/>
</dbReference>
<dbReference type="GO" id="GO:0052621">
    <property type="term" value="F:diguanylate cyclase activity"/>
    <property type="evidence" value="ECO:0007669"/>
    <property type="project" value="TreeGrafter"/>
</dbReference>
<keyword evidence="1" id="KW-0472">Membrane</keyword>
<dbReference type="InterPro" id="IPR007890">
    <property type="entry name" value="CHASE2"/>
</dbReference>
<dbReference type="InterPro" id="IPR050469">
    <property type="entry name" value="Diguanylate_Cyclase"/>
</dbReference>
<dbReference type="EMBL" id="JADEXP010000092">
    <property type="protein sequence ID" value="MBE9067381.1"/>
    <property type="molecule type" value="Genomic_DNA"/>
</dbReference>
<dbReference type="PANTHER" id="PTHR45138">
    <property type="entry name" value="REGULATORY COMPONENTS OF SENSORY TRANSDUCTION SYSTEM"/>
    <property type="match status" value="1"/>
</dbReference>
<keyword evidence="1" id="KW-0812">Transmembrane</keyword>
<dbReference type="SUPFAM" id="SSF55073">
    <property type="entry name" value="Nucleotide cyclase"/>
    <property type="match status" value="1"/>
</dbReference>
<dbReference type="InterPro" id="IPR000160">
    <property type="entry name" value="GGDEF_dom"/>
</dbReference>
<organism evidence="3 4">
    <name type="scientific">Leptolyngbya cf. ectocarpi LEGE 11479</name>
    <dbReference type="NCBI Taxonomy" id="1828722"/>
    <lineage>
        <taxon>Bacteria</taxon>
        <taxon>Bacillati</taxon>
        <taxon>Cyanobacteriota</taxon>
        <taxon>Cyanophyceae</taxon>
        <taxon>Leptolyngbyales</taxon>
        <taxon>Leptolyngbyaceae</taxon>
        <taxon>Leptolyngbya group</taxon>
        <taxon>Leptolyngbya</taxon>
    </lineage>
</organism>
<dbReference type="RefSeq" id="WP_193993347.1">
    <property type="nucleotide sequence ID" value="NZ_JADEXP010000092.1"/>
</dbReference>
<dbReference type="Pfam" id="PF05226">
    <property type="entry name" value="CHASE2"/>
    <property type="match status" value="1"/>
</dbReference>